<reference evidence="2 3" key="1">
    <citation type="submission" date="2023-06" db="EMBL/GenBank/DDBJ databases">
        <title>Black Yeasts Isolated from many extreme environments.</title>
        <authorList>
            <person name="Coleine C."/>
            <person name="Stajich J.E."/>
            <person name="Selbmann L."/>
        </authorList>
    </citation>
    <scope>NUCLEOTIDE SEQUENCE [LARGE SCALE GENOMIC DNA]</scope>
    <source>
        <strain evidence="2 3">CCFEE 5887</strain>
    </source>
</reference>
<dbReference type="Proteomes" id="UP001345827">
    <property type="component" value="Unassembled WGS sequence"/>
</dbReference>
<keyword evidence="3" id="KW-1185">Reference proteome</keyword>
<evidence type="ECO:0000313" key="2">
    <source>
        <dbReference type="EMBL" id="KAK5545787.1"/>
    </source>
</evidence>
<organism evidence="2 3">
    <name type="scientific">Vermiconidia calcicola</name>
    <dbReference type="NCBI Taxonomy" id="1690605"/>
    <lineage>
        <taxon>Eukaryota</taxon>
        <taxon>Fungi</taxon>
        <taxon>Dikarya</taxon>
        <taxon>Ascomycota</taxon>
        <taxon>Pezizomycotina</taxon>
        <taxon>Dothideomycetes</taxon>
        <taxon>Dothideomycetidae</taxon>
        <taxon>Mycosphaerellales</taxon>
        <taxon>Extremaceae</taxon>
        <taxon>Vermiconidia</taxon>
    </lineage>
</organism>
<feature type="compositionally biased region" description="Basic and acidic residues" evidence="1">
    <location>
        <begin position="250"/>
        <end position="260"/>
    </location>
</feature>
<feature type="region of interest" description="Disordered" evidence="1">
    <location>
        <begin position="330"/>
        <end position="349"/>
    </location>
</feature>
<accession>A0AAV9QP62</accession>
<evidence type="ECO:0000313" key="3">
    <source>
        <dbReference type="Proteomes" id="UP001345827"/>
    </source>
</evidence>
<protein>
    <submittedName>
        <fullName evidence="2">Uncharacterized protein</fullName>
    </submittedName>
</protein>
<feature type="region of interest" description="Disordered" evidence="1">
    <location>
        <begin position="214"/>
        <end position="263"/>
    </location>
</feature>
<name>A0AAV9QP62_9PEZI</name>
<feature type="region of interest" description="Disordered" evidence="1">
    <location>
        <begin position="24"/>
        <end position="61"/>
    </location>
</feature>
<feature type="region of interest" description="Disordered" evidence="1">
    <location>
        <begin position="276"/>
        <end position="296"/>
    </location>
</feature>
<sequence>MFNTVAPSTINGAITHPYGRPTAAVAVSSSSSSTAGVTQSKPQQQQQQQQQTECPRQPHPPLSEAREIGQFFVHSTEHPRGHRFFTPKPEEISFLPPPMIKRPDLAETRQLSLQRVPPCILFVQFPCKQRCRSLGICIHYQFVLPCGKCPDGLICPACMRSNTQQAISASRKCPFHQNPYQANPINSRVEDFLATDSQKAVCDEILSRSLACRWEDTTPAPPGPGPGPGPAQTATSQCHEGEGDESSTADGDHRFARESTPRNLGDVQMMDNVIEQAKESESESESVSQEDGGIHMFAPPSTRTALLVAEPHAQRSSTSTGLVPAAPFDLFGGPLGMQVSMPPRRLDGR</sequence>
<dbReference type="EMBL" id="JAXLQG010000001">
    <property type="protein sequence ID" value="KAK5545787.1"/>
    <property type="molecule type" value="Genomic_DNA"/>
</dbReference>
<evidence type="ECO:0000256" key="1">
    <source>
        <dbReference type="SAM" id="MobiDB-lite"/>
    </source>
</evidence>
<dbReference type="AlphaFoldDB" id="A0AAV9QP62"/>
<comment type="caution">
    <text evidence="2">The sequence shown here is derived from an EMBL/GenBank/DDBJ whole genome shotgun (WGS) entry which is preliminary data.</text>
</comment>
<gene>
    <name evidence="2" type="ORF">LTR25_000797</name>
</gene>
<proteinExistence type="predicted"/>
<feature type="compositionally biased region" description="Pro residues" evidence="1">
    <location>
        <begin position="219"/>
        <end position="229"/>
    </location>
</feature>
<feature type="compositionally biased region" description="Low complexity" evidence="1">
    <location>
        <begin position="24"/>
        <end position="51"/>
    </location>
</feature>